<dbReference type="OrthoDB" id="116407at2759"/>
<evidence type="ECO:0000313" key="2">
    <source>
        <dbReference type="Proteomes" id="UP000694044"/>
    </source>
</evidence>
<gene>
    <name evidence="1" type="ORF">PHYPSEUDO_014424</name>
</gene>
<dbReference type="Proteomes" id="UP000694044">
    <property type="component" value="Unassembled WGS sequence"/>
</dbReference>
<reference evidence="1" key="1">
    <citation type="submission" date="2021-02" db="EMBL/GenBank/DDBJ databases">
        <authorList>
            <person name="Palmer J.M."/>
        </authorList>
    </citation>
    <scope>NUCLEOTIDE SEQUENCE</scope>
    <source>
        <strain evidence="1">SCRP734</strain>
    </source>
</reference>
<proteinExistence type="predicted"/>
<organism evidence="1 2">
    <name type="scientific">Phytophthora pseudosyringae</name>
    <dbReference type="NCBI Taxonomy" id="221518"/>
    <lineage>
        <taxon>Eukaryota</taxon>
        <taxon>Sar</taxon>
        <taxon>Stramenopiles</taxon>
        <taxon>Oomycota</taxon>
        <taxon>Peronosporomycetes</taxon>
        <taxon>Peronosporales</taxon>
        <taxon>Peronosporaceae</taxon>
        <taxon>Phytophthora</taxon>
    </lineage>
</organism>
<dbReference type="AlphaFoldDB" id="A0A8T1W571"/>
<dbReference type="EMBL" id="JAGDFM010000081">
    <property type="protein sequence ID" value="KAG7387330.1"/>
    <property type="molecule type" value="Genomic_DNA"/>
</dbReference>
<accession>A0A8T1W571</accession>
<sequence length="131" mass="14677">MAEAVEAMHRDIAETSERRLVLARARRASKSKPPNFATADFVLVAMVTQHANKLVINWHGPKRIVHAISNWEFEVENLNPPQAKTTPHVSRLRFYANANRGITKDLLQYVLRSQGGISLKPFAASALMKSC</sequence>
<keyword evidence="2" id="KW-1185">Reference proteome</keyword>
<evidence type="ECO:0000313" key="1">
    <source>
        <dbReference type="EMBL" id="KAG7387330.1"/>
    </source>
</evidence>
<name>A0A8T1W571_9STRA</name>
<comment type="caution">
    <text evidence="1">The sequence shown here is derived from an EMBL/GenBank/DDBJ whole genome shotgun (WGS) entry which is preliminary data.</text>
</comment>
<protein>
    <submittedName>
        <fullName evidence="1">Uncharacterized protein</fullName>
    </submittedName>
</protein>